<dbReference type="RefSeq" id="WP_109825130.1">
    <property type="nucleotide sequence ID" value="NZ_CP029494.1"/>
</dbReference>
<gene>
    <name evidence="2" type="ORF">DKM44_02490</name>
</gene>
<protein>
    <recommendedName>
        <fullName evidence="4">Lipoprotein</fullName>
    </recommendedName>
</protein>
<feature type="chain" id="PRO_5016428818" description="Lipoprotein" evidence="1">
    <location>
        <begin position="31"/>
        <end position="226"/>
    </location>
</feature>
<evidence type="ECO:0000313" key="3">
    <source>
        <dbReference type="Proteomes" id="UP000245368"/>
    </source>
</evidence>
<keyword evidence="1" id="KW-0732">Signal</keyword>
<dbReference type="EMBL" id="CP029494">
    <property type="protein sequence ID" value="AWN22243.1"/>
    <property type="molecule type" value="Genomic_DNA"/>
</dbReference>
<dbReference type="KEGG" id="dez:DKM44_02490"/>
<feature type="signal peptide" evidence="1">
    <location>
        <begin position="1"/>
        <end position="30"/>
    </location>
</feature>
<reference evidence="2 3" key="1">
    <citation type="submission" date="2018-05" db="EMBL/GenBank/DDBJ databases">
        <title>Complete Genome Sequence of Deinococcus sp. strain 17bor-2.</title>
        <authorList>
            <person name="Srinivasan S."/>
        </authorList>
    </citation>
    <scope>NUCLEOTIDE SEQUENCE [LARGE SCALE GENOMIC DNA]</scope>
    <source>
        <strain evidence="2 3">17bor-2</strain>
    </source>
</reference>
<evidence type="ECO:0000313" key="2">
    <source>
        <dbReference type="EMBL" id="AWN22243.1"/>
    </source>
</evidence>
<dbReference type="OrthoDB" id="70149at2"/>
<dbReference type="PROSITE" id="PS51257">
    <property type="entry name" value="PROKAR_LIPOPROTEIN"/>
    <property type="match status" value="1"/>
</dbReference>
<dbReference type="AlphaFoldDB" id="A0A2Z3JAV2"/>
<keyword evidence="3" id="KW-1185">Reference proteome</keyword>
<dbReference type="Proteomes" id="UP000245368">
    <property type="component" value="Chromosome"/>
</dbReference>
<evidence type="ECO:0008006" key="4">
    <source>
        <dbReference type="Google" id="ProtNLM"/>
    </source>
</evidence>
<organism evidence="2 3">
    <name type="scientific">Deinococcus irradiatisoli</name>
    <dbReference type="NCBI Taxonomy" id="2202254"/>
    <lineage>
        <taxon>Bacteria</taxon>
        <taxon>Thermotogati</taxon>
        <taxon>Deinococcota</taxon>
        <taxon>Deinococci</taxon>
        <taxon>Deinococcales</taxon>
        <taxon>Deinococcaceae</taxon>
        <taxon>Deinococcus</taxon>
    </lineage>
</organism>
<proteinExistence type="predicted"/>
<evidence type="ECO:0000256" key="1">
    <source>
        <dbReference type="SAM" id="SignalP"/>
    </source>
</evidence>
<accession>A0A2Z3JAV2</accession>
<name>A0A2Z3JAV2_9DEIO</name>
<sequence length="226" mass="22536">MFSFRLSGLPLALLPLSALLGACGSAPTPAAPAAAETTPTVSGQLSGAQNTTANLIGSGQTLAVTSVDAQGRFSLTLPGATQLTGVKTSLSEGLLADLGCTGTLNLSDPGAQGYGFATLTSGSGQQYADASVTKTLTTRIVRGRAYLYADRPTTITGPLNCSQATGYPTTVQVDVNASAGWNVVALNITGSLGFGGISVGGTLGNGQLAPGSVWTDVDTLRDQVAP</sequence>